<dbReference type="Gramene" id="EOY24051">
    <property type="protein sequence ID" value="EOY24051"/>
    <property type="gene ID" value="TCM_015753"/>
</dbReference>
<sequence>MPDGKIGGPHRLPGGKVRSTGGLFHFLVFSFGGLPVSGAGAGAGVKIKMTRESLRGNGFKESGRVKCGKPRWDVGVKGLSFRGCFCPFRCLVK</sequence>
<keyword evidence="1" id="KW-0472">Membrane</keyword>
<evidence type="ECO:0000313" key="2">
    <source>
        <dbReference type="EMBL" id="EOY24051.1"/>
    </source>
</evidence>
<protein>
    <submittedName>
        <fullName evidence="2">Uncharacterized protein</fullName>
    </submittedName>
</protein>
<evidence type="ECO:0000256" key="1">
    <source>
        <dbReference type="SAM" id="Phobius"/>
    </source>
</evidence>
<reference evidence="2 3" key="1">
    <citation type="journal article" date="2013" name="Genome Biol.">
        <title>The genome sequence of the most widely cultivated cacao type and its use to identify candidate genes regulating pod color.</title>
        <authorList>
            <person name="Motamayor J.C."/>
            <person name="Mockaitis K."/>
            <person name="Schmutz J."/>
            <person name="Haiminen N."/>
            <person name="Iii D.L."/>
            <person name="Cornejo O."/>
            <person name="Findley S.D."/>
            <person name="Zheng P."/>
            <person name="Utro F."/>
            <person name="Royaert S."/>
            <person name="Saski C."/>
            <person name="Jenkins J."/>
            <person name="Podicheti R."/>
            <person name="Zhao M."/>
            <person name="Scheffler B.E."/>
            <person name="Stack J.C."/>
            <person name="Feltus F.A."/>
            <person name="Mustiga G.M."/>
            <person name="Amores F."/>
            <person name="Phillips W."/>
            <person name="Marelli J.P."/>
            <person name="May G.D."/>
            <person name="Shapiro H."/>
            <person name="Ma J."/>
            <person name="Bustamante C.D."/>
            <person name="Schnell R.J."/>
            <person name="Main D."/>
            <person name="Gilbert D."/>
            <person name="Parida L."/>
            <person name="Kuhn D.N."/>
        </authorList>
    </citation>
    <scope>NUCLEOTIDE SEQUENCE [LARGE SCALE GENOMIC DNA]</scope>
    <source>
        <strain evidence="3">cv. Matina 1-6</strain>
    </source>
</reference>
<accession>A0A061G3A0</accession>
<organism evidence="2 3">
    <name type="scientific">Theobroma cacao</name>
    <name type="common">Cacao</name>
    <name type="synonym">Cocoa</name>
    <dbReference type="NCBI Taxonomy" id="3641"/>
    <lineage>
        <taxon>Eukaryota</taxon>
        <taxon>Viridiplantae</taxon>
        <taxon>Streptophyta</taxon>
        <taxon>Embryophyta</taxon>
        <taxon>Tracheophyta</taxon>
        <taxon>Spermatophyta</taxon>
        <taxon>Magnoliopsida</taxon>
        <taxon>eudicotyledons</taxon>
        <taxon>Gunneridae</taxon>
        <taxon>Pentapetalae</taxon>
        <taxon>rosids</taxon>
        <taxon>malvids</taxon>
        <taxon>Malvales</taxon>
        <taxon>Malvaceae</taxon>
        <taxon>Byttnerioideae</taxon>
        <taxon>Theobroma</taxon>
    </lineage>
</organism>
<dbReference type="EMBL" id="CM001881">
    <property type="protein sequence ID" value="EOY24051.1"/>
    <property type="molecule type" value="Genomic_DNA"/>
</dbReference>
<dbReference type="InParanoid" id="A0A061G3A0"/>
<keyword evidence="1" id="KW-0812">Transmembrane</keyword>
<evidence type="ECO:0000313" key="3">
    <source>
        <dbReference type="Proteomes" id="UP000026915"/>
    </source>
</evidence>
<feature type="transmembrane region" description="Helical" evidence="1">
    <location>
        <begin position="23"/>
        <end position="45"/>
    </location>
</feature>
<dbReference type="Proteomes" id="UP000026915">
    <property type="component" value="Chromosome 3"/>
</dbReference>
<name>A0A061G3A0_THECC</name>
<gene>
    <name evidence="2" type="ORF">TCM_015753</name>
</gene>
<proteinExistence type="predicted"/>
<dbReference type="AlphaFoldDB" id="A0A061G3A0"/>
<dbReference type="HOGENOM" id="CLU_2403947_0_0_1"/>
<keyword evidence="1" id="KW-1133">Transmembrane helix</keyword>
<keyword evidence="3" id="KW-1185">Reference proteome</keyword>